<reference evidence="2" key="2">
    <citation type="journal article" date="2023" name="IMA Fungus">
        <title>Comparative genomic study of the Penicillium genus elucidates a diverse pangenome and 15 lateral gene transfer events.</title>
        <authorList>
            <person name="Petersen C."/>
            <person name="Sorensen T."/>
            <person name="Nielsen M.R."/>
            <person name="Sondergaard T.E."/>
            <person name="Sorensen J.L."/>
            <person name="Fitzpatrick D.A."/>
            <person name="Frisvad J.C."/>
            <person name="Nielsen K.L."/>
        </authorList>
    </citation>
    <scope>NUCLEOTIDE SEQUENCE</scope>
    <source>
        <strain evidence="2">IBT 20477</strain>
    </source>
</reference>
<protein>
    <submittedName>
        <fullName evidence="2">Uncharacterized protein</fullName>
    </submittedName>
</protein>
<feature type="region of interest" description="Disordered" evidence="1">
    <location>
        <begin position="13"/>
        <end position="82"/>
    </location>
</feature>
<reference evidence="2" key="1">
    <citation type="submission" date="2022-11" db="EMBL/GenBank/DDBJ databases">
        <authorList>
            <person name="Petersen C."/>
        </authorList>
    </citation>
    <scope>NUCLEOTIDE SEQUENCE</scope>
    <source>
        <strain evidence="2">IBT 20477</strain>
    </source>
</reference>
<name>A0A9W9T8K9_9EURO</name>
<comment type="caution">
    <text evidence="2">The sequence shown here is derived from an EMBL/GenBank/DDBJ whole genome shotgun (WGS) entry which is preliminary data.</text>
</comment>
<gene>
    <name evidence="2" type="ORF">N7449_000742</name>
</gene>
<evidence type="ECO:0000313" key="3">
    <source>
        <dbReference type="Proteomes" id="UP001150942"/>
    </source>
</evidence>
<evidence type="ECO:0000256" key="1">
    <source>
        <dbReference type="SAM" id="MobiDB-lite"/>
    </source>
</evidence>
<feature type="compositionally biased region" description="Basic residues" evidence="1">
    <location>
        <begin position="267"/>
        <end position="282"/>
    </location>
</feature>
<organism evidence="2 3">
    <name type="scientific">Penicillium cf. viridicatum</name>
    <dbReference type="NCBI Taxonomy" id="2972119"/>
    <lineage>
        <taxon>Eukaryota</taxon>
        <taxon>Fungi</taxon>
        <taxon>Dikarya</taxon>
        <taxon>Ascomycota</taxon>
        <taxon>Pezizomycotina</taxon>
        <taxon>Eurotiomycetes</taxon>
        <taxon>Eurotiomycetidae</taxon>
        <taxon>Eurotiales</taxon>
        <taxon>Aspergillaceae</taxon>
        <taxon>Penicillium</taxon>
    </lineage>
</organism>
<accession>A0A9W9T8K9</accession>
<sequence>MLPKIKRLFRRDFGALSGTSETVPLGNKENLPSGNKEPSPPGNKEHTPQSTPKVGQPPLSPHSIEGWLENVTPPVYGPPINRVRPEVDNIDFHIDFSKSSESGPLQPSSTRLGTTIPRSDVSCVRTKLPQHPLTSFSLSCYPGPVTTGGCGSSLQSSRKAGKLLIAEHYVTTAQKRAFFPDDTEPEHLFKRVKLEPEGSATERKRSVDTNISENNKWDSDPPTSPEYKITSASDEDDSDTDDSPSSPCAKRAKRAALHPSAKDGRSLKPKTKKARKKKKKKKTADSDWSMSEPSDLDYERQSAYLTQWNSPQGHDLSPDEQRTAHQLLTRGCMPTIHRHWEKDFSTLPESLFFSGKDDETQRNESNFVLENDKCSEFYAIRAFQEILKICGNVRDYCNILAIGPGIYIKKSIEKYLRWALSDAGVRVQPDTPPVHIIYCQNQDEEPKEAFNKVAKALEKLSNTWQSLLSMPNDKEAAWPALMGLVLCGPVLSVISLDTNPHPQTLTQGIKFLGHFDLSDFDNDVWNTLAVAIIVMHIKRTMTKLAKAYDHKFVASIFDVPAMGSPDPDR</sequence>
<feature type="region of interest" description="Disordered" evidence="1">
    <location>
        <begin position="192"/>
        <end position="294"/>
    </location>
</feature>
<dbReference type="EMBL" id="JAPQKQ010000001">
    <property type="protein sequence ID" value="KAJ5213573.1"/>
    <property type="molecule type" value="Genomic_DNA"/>
</dbReference>
<dbReference type="Proteomes" id="UP001150942">
    <property type="component" value="Unassembled WGS sequence"/>
</dbReference>
<feature type="compositionally biased region" description="Acidic residues" evidence="1">
    <location>
        <begin position="233"/>
        <end position="242"/>
    </location>
</feature>
<evidence type="ECO:0000313" key="2">
    <source>
        <dbReference type="EMBL" id="KAJ5213573.1"/>
    </source>
</evidence>
<feature type="compositionally biased region" description="Basic and acidic residues" evidence="1">
    <location>
        <begin position="192"/>
        <end position="207"/>
    </location>
</feature>
<keyword evidence="3" id="KW-1185">Reference proteome</keyword>
<proteinExistence type="predicted"/>
<dbReference type="OrthoDB" id="5286775at2759"/>
<dbReference type="AlphaFoldDB" id="A0A9W9T8K9"/>